<proteinExistence type="predicted"/>
<evidence type="ECO:0000313" key="3">
    <source>
        <dbReference type="Proteomes" id="UP001365781"/>
    </source>
</evidence>
<keyword evidence="3" id="KW-1185">Reference proteome</keyword>
<dbReference type="GO" id="GO:0005524">
    <property type="term" value="F:ATP binding"/>
    <property type="evidence" value="ECO:0007669"/>
    <property type="project" value="UniProtKB-KW"/>
</dbReference>
<dbReference type="PANTHER" id="PTHR47691:SF3">
    <property type="entry name" value="HTH-TYPE TRANSCRIPTIONAL REGULATOR RV0890C-RELATED"/>
    <property type="match status" value="1"/>
</dbReference>
<evidence type="ECO:0000259" key="1">
    <source>
        <dbReference type="Pfam" id="PF13191"/>
    </source>
</evidence>
<dbReference type="RefSeq" id="WP_336556450.1">
    <property type="nucleotide sequence ID" value="NZ_JBBAYM010000073.1"/>
</dbReference>
<sequence>MELLRGEAPAPRRPRVPAQLTRFFGRRAELTRITALLTDSAPRPPRLITLTGPGGVGKTRLAFEAARVHADTSASACVTELAPLTW</sequence>
<dbReference type="Pfam" id="PF13191">
    <property type="entry name" value="AAA_16"/>
    <property type="match status" value="1"/>
</dbReference>
<name>A0ABU8GUT6_9ACTN</name>
<organism evidence="2 3">
    <name type="scientific">Streptomyces brasiliscabiei</name>
    <dbReference type="NCBI Taxonomy" id="2736302"/>
    <lineage>
        <taxon>Bacteria</taxon>
        <taxon>Bacillati</taxon>
        <taxon>Actinomycetota</taxon>
        <taxon>Actinomycetes</taxon>
        <taxon>Kitasatosporales</taxon>
        <taxon>Streptomycetaceae</taxon>
        <taxon>Streptomyces</taxon>
    </lineage>
</organism>
<keyword evidence="2" id="KW-0067">ATP-binding</keyword>
<evidence type="ECO:0000313" key="2">
    <source>
        <dbReference type="EMBL" id="MEI5616923.1"/>
    </source>
</evidence>
<reference evidence="2 3" key="1">
    <citation type="submission" date="2024-03" db="EMBL/GenBank/DDBJ databases">
        <title>First Report of Pectobacterium brasiliscabiei causing potato scab in china.</title>
        <authorList>
            <person name="Handique U."/>
        </authorList>
    </citation>
    <scope>NUCLEOTIDE SEQUENCE [LARGE SCALE GENOMIC DNA]</scope>
    <source>
        <strain evidence="2 3">ZRIMU1503</strain>
    </source>
</reference>
<gene>
    <name evidence="2" type="ORF">WB403_48350</name>
</gene>
<accession>A0ABU8GUT6</accession>
<protein>
    <submittedName>
        <fullName evidence="2">ATP-binding protein</fullName>
    </submittedName>
</protein>
<dbReference type="EMBL" id="JBBAYM010000073">
    <property type="protein sequence ID" value="MEI5616923.1"/>
    <property type="molecule type" value="Genomic_DNA"/>
</dbReference>
<comment type="caution">
    <text evidence="2">The sequence shown here is derived from an EMBL/GenBank/DDBJ whole genome shotgun (WGS) entry which is preliminary data.</text>
</comment>
<feature type="domain" description="Orc1-like AAA ATPase" evidence="1">
    <location>
        <begin position="22"/>
        <end position="72"/>
    </location>
</feature>
<dbReference type="SUPFAM" id="SSF52540">
    <property type="entry name" value="P-loop containing nucleoside triphosphate hydrolases"/>
    <property type="match status" value="1"/>
</dbReference>
<dbReference type="Gene3D" id="3.40.50.300">
    <property type="entry name" value="P-loop containing nucleotide triphosphate hydrolases"/>
    <property type="match status" value="1"/>
</dbReference>
<dbReference type="InterPro" id="IPR027417">
    <property type="entry name" value="P-loop_NTPase"/>
</dbReference>
<dbReference type="PANTHER" id="PTHR47691">
    <property type="entry name" value="REGULATOR-RELATED"/>
    <property type="match status" value="1"/>
</dbReference>
<keyword evidence="2" id="KW-0547">Nucleotide-binding</keyword>
<dbReference type="Proteomes" id="UP001365781">
    <property type="component" value="Unassembled WGS sequence"/>
</dbReference>
<dbReference type="InterPro" id="IPR041664">
    <property type="entry name" value="AAA_16"/>
</dbReference>